<gene>
    <name evidence="2" type="ORF">SEVIR_1G172000v2</name>
</gene>
<evidence type="ECO:0000313" key="3">
    <source>
        <dbReference type="Proteomes" id="UP000298652"/>
    </source>
</evidence>
<dbReference type="Proteomes" id="UP000298652">
    <property type="component" value="Chromosome 1"/>
</dbReference>
<keyword evidence="3" id="KW-1185">Reference proteome</keyword>
<dbReference type="EMBL" id="CM016552">
    <property type="protein sequence ID" value="TKW39330.1"/>
    <property type="molecule type" value="Genomic_DNA"/>
</dbReference>
<proteinExistence type="predicted"/>
<evidence type="ECO:0000313" key="2">
    <source>
        <dbReference type="EMBL" id="TKW39330.1"/>
    </source>
</evidence>
<evidence type="ECO:0008006" key="4">
    <source>
        <dbReference type="Google" id="ProtNLM"/>
    </source>
</evidence>
<protein>
    <recommendedName>
        <fullName evidence="4">Zinc finger GRF-type domain-containing protein</fullName>
    </recommendedName>
</protein>
<dbReference type="AlphaFoldDB" id="A0A4U6W9F9"/>
<reference evidence="2" key="1">
    <citation type="submission" date="2019-03" db="EMBL/GenBank/DDBJ databases">
        <title>WGS assembly of Setaria viridis.</title>
        <authorList>
            <person name="Huang P."/>
            <person name="Jenkins J."/>
            <person name="Grimwood J."/>
            <person name="Barry K."/>
            <person name="Healey A."/>
            <person name="Mamidi S."/>
            <person name="Sreedasyam A."/>
            <person name="Shu S."/>
            <person name="Feldman M."/>
            <person name="Wu J."/>
            <person name="Yu Y."/>
            <person name="Chen C."/>
            <person name="Johnson J."/>
            <person name="Rokhsar D."/>
            <person name="Baxter I."/>
            <person name="Schmutz J."/>
            <person name="Brutnell T."/>
            <person name="Kellogg E."/>
        </authorList>
    </citation>
    <scope>NUCLEOTIDE SEQUENCE [LARGE SCALE GENOMIC DNA]</scope>
</reference>
<keyword evidence="1" id="KW-0175">Coiled coil</keyword>
<organism evidence="2 3">
    <name type="scientific">Setaria viridis</name>
    <name type="common">Green bristlegrass</name>
    <name type="synonym">Setaria italica subsp. viridis</name>
    <dbReference type="NCBI Taxonomy" id="4556"/>
    <lineage>
        <taxon>Eukaryota</taxon>
        <taxon>Viridiplantae</taxon>
        <taxon>Streptophyta</taxon>
        <taxon>Embryophyta</taxon>
        <taxon>Tracheophyta</taxon>
        <taxon>Spermatophyta</taxon>
        <taxon>Magnoliopsida</taxon>
        <taxon>Liliopsida</taxon>
        <taxon>Poales</taxon>
        <taxon>Poaceae</taxon>
        <taxon>PACMAD clade</taxon>
        <taxon>Panicoideae</taxon>
        <taxon>Panicodae</taxon>
        <taxon>Paniceae</taxon>
        <taxon>Cenchrinae</taxon>
        <taxon>Setaria</taxon>
    </lineage>
</organism>
<sequence length="90" mass="10631">MLLAVVKYSRTFLNLGCQFACCPKDEKKQCGYMIWVDPERDDRAFGVLVKLMKKKMQVEEDAKKWDEELGKANYELREIKNELKAVRQQL</sequence>
<evidence type="ECO:0000256" key="1">
    <source>
        <dbReference type="SAM" id="Coils"/>
    </source>
</evidence>
<feature type="coiled-coil region" evidence="1">
    <location>
        <begin position="48"/>
        <end position="89"/>
    </location>
</feature>
<accession>A0A4U6W9F9</accession>
<name>A0A4U6W9F9_SETVI</name>
<dbReference type="OMA" id="CQFACCP"/>
<dbReference type="Gramene" id="TKW39330">
    <property type="protein sequence ID" value="TKW39330"/>
    <property type="gene ID" value="SEVIR_1G172000v2"/>
</dbReference>